<feature type="binding site" evidence="5">
    <location>
        <position position="93"/>
    </location>
    <ligand>
        <name>Mg(2+)</name>
        <dbReference type="ChEBI" id="CHEBI:18420"/>
        <label>2</label>
    </ligand>
</feature>
<dbReference type="Proteomes" id="UP000305654">
    <property type="component" value="Unassembled WGS sequence"/>
</dbReference>
<evidence type="ECO:0000256" key="4">
    <source>
        <dbReference type="ARBA" id="ARBA00022842"/>
    </source>
</evidence>
<evidence type="ECO:0000256" key="3">
    <source>
        <dbReference type="ARBA" id="ARBA00022801"/>
    </source>
</evidence>
<evidence type="ECO:0000256" key="1">
    <source>
        <dbReference type="ARBA" id="ARBA00009759"/>
    </source>
</evidence>
<dbReference type="InterPro" id="IPR020583">
    <property type="entry name" value="Inositol_monoP_metal-BS"/>
</dbReference>
<evidence type="ECO:0000313" key="6">
    <source>
        <dbReference type="EMBL" id="TLU73633.1"/>
    </source>
</evidence>
<proteinExistence type="inferred from homology"/>
<feature type="binding site" evidence="5">
    <location>
        <position position="90"/>
    </location>
    <ligand>
        <name>Mg(2+)</name>
        <dbReference type="ChEBI" id="CHEBI:18420"/>
        <label>2</label>
    </ligand>
</feature>
<reference evidence="6 7" key="1">
    <citation type="submission" date="2019-05" db="EMBL/GenBank/DDBJ databases">
        <authorList>
            <person name="Pankratov T."/>
            <person name="Grouzdev D."/>
        </authorList>
    </citation>
    <scope>NUCLEOTIDE SEQUENCE [LARGE SCALE GENOMIC DNA]</scope>
    <source>
        <strain evidence="6 7">KEBCLARHB70R</strain>
    </source>
</reference>
<feature type="binding site" evidence="5">
    <location>
        <position position="72"/>
    </location>
    <ligand>
        <name>Mg(2+)</name>
        <dbReference type="ChEBI" id="CHEBI:18420"/>
        <label>1</label>
        <note>catalytic</note>
    </ligand>
</feature>
<dbReference type="InterPro" id="IPR000760">
    <property type="entry name" value="Inositol_monophosphatase-like"/>
</dbReference>
<dbReference type="EMBL" id="VCDI01000002">
    <property type="protein sequence ID" value="TLU73633.1"/>
    <property type="molecule type" value="Genomic_DNA"/>
</dbReference>
<feature type="binding site" evidence="5">
    <location>
        <position position="92"/>
    </location>
    <ligand>
        <name>Mg(2+)</name>
        <dbReference type="ChEBI" id="CHEBI:18420"/>
        <label>1</label>
        <note>catalytic</note>
    </ligand>
</feature>
<organism evidence="6 7">
    <name type="scientific">Lichenicoccus roseus</name>
    <dbReference type="NCBI Taxonomy" id="2683649"/>
    <lineage>
        <taxon>Bacteria</taxon>
        <taxon>Pseudomonadati</taxon>
        <taxon>Pseudomonadota</taxon>
        <taxon>Alphaproteobacteria</taxon>
        <taxon>Acetobacterales</taxon>
        <taxon>Acetobacteraceae</taxon>
        <taxon>Lichenicoccus</taxon>
    </lineage>
</organism>
<keyword evidence="4 5" id="KW-0460">Magnesium</keyword>
<gene>
    <name evidence="6" type="ORF">FE263_08085</name>
</gene>
<dbReference type="PROSITE" id="PS00629">
    <property type="entry name" value="IMP_1"/>
    <property type="match status" value="1"/>
</dbReference>
<dbReference type="GO" id="GO:0007165">
    <property type="term" value="P:signal transduction"/>
    <property type="evidence" value="ECO:0007669"/>
    <property type="project" value="TreeGrafter"/>
</dbReference>
<sequence>MQSSALNQRLEAASEIVAEAATLAMRMRPAAGSFTGNLKGAQDWVTEADGAVEALIAGRLRTLFPDDGFKGEETGESAEGAGAALRWVVDPIDGTSNYARGRDRWAVSLGLMDGDRPVLGLVAAPVLRETFMAREGGGATLNGAPIRPADTADMRRAMVEVGWSPKVTAEAHAALTGRIVALGAAPRTGGCGAIALVEIACGRLDAYIEPFINVWDVAGALPVLAEARVRVSPFLRDGGMTGAWPILAATPGIAAAVSAASGIGFD</sequence>
<dbReference type="PANTHER" id="PTHR20854">
    <property type="entry name" value="INOSITOL MONOPHOSPHATASE"/>
    <property type="match status" value="1"/>
</dbReference>
<dbReference type="Pfam" id="PF00459">
    <property type="entry name" value="Inositol_P"/>
    <property type="match status" value="1"/>
</dbReference>
<accession>A0A5R9JA04</accession>
<evidence type="ECO:0000256" key="2">
    <source>
        <dbReference type="ARBA" id="ARBA00022723"/>
    </source>
</evidence>
<dbReference type="PANTHER" id="PTHR20854:SF4">
    <property type="entry name" value="INOSITOL-1-MONOPHOSPHATASE-RELATED"/>
    <property type="match status" value="1"/>
</dbReference>
<evidence type="ECO:0000313" key="7">
    <source>
        <dbReference type="Proteomes" id="UP000305654"/>
    </source>
</evidence>
<keyword evidence="2 5" id="KW-0479">Metal-binding</keyword>
<dbReference type="GO" id="GO:0008934">
    <property type="term" value="F:inositol monophosphate 1-phosphatase activity"/>
    <property type="evidence" value="ECO:0007669"/>
    <property type="project" value="TreeGrafter"/>
</dbReference>
<dbReference type="GO" id="GO:0006020">
    <property type="term" value="P:inositol metabolic process"/>
    <property type="evidence" value="ECO:0007669"/>
    <property type="project" value="TreeGrafter"/>
</dbReference>
<dbReference type="PRINTS" id="PR00377">
    <property type="entry name" value="IMPHPHTASES"/>
</dbReference>
<name>A0A5R9JA04_9PROT</name>
<keyword evidence="7" id="KW-1185">Reference proteome</keyword>
<dbReference type="GO" id="GO:0046872">
    <property type="term" value="F:metal ion binding"/>
    <property type="evidence" value="ECO:0007669"/>
    <property type="project" value="UniProtKB-KW"/>
</dbReference>
<comment type="similarity">
    <text evidence="1">Belongs to the inositol monophosphatase superfamily.</text>
</comment>
<comment type="cofactor">
    <cofactor evidence="5">
        <name>Mg(2+)</name>
        <dbReference type="ChEBI" id="CHEBI:18420"/>
    </cofactor>
</comment>
<feature type="binding site" evidence="5">
    <location>
        <position position="216"/>
    </location>
    <ligand>
        <name>Mg(2+)</name>
        <dbReference type="ChEBI" id="CHEBI:18420"/>
        <label>1</label>
        <note>catalytic</note>
    </ligand>
</feature>
<comment type="caution">
    <text evidence="6">The sequence shown here is derived from an EMBL/GenBank/DDBJ whole genome shotgun (WGS) entry which is preliminary data.</text>
</comment>
<dbReference type="OrthoDB" id="9785695at2"/>
<protein>
    <submittedName>
        <fullName evidence="6">Inositol monophosphatase</fullName>
    </submittedName>
</protein>
<evidence type="ECO:0000256" key="5">
    <source>
        <dbReference type="PIRSR" id="PIRSR600760-2"/>
    </source>
</evidence>
<dbReference type="SUPFAM" id="SSF56655">
    <property type="entry name" value="Carbohydrate phosphatase"/>
    <property type="match status" value="1"/>
</dbReference>
<dbReference type="CDD" id="cd01637">
    <property type="entry name" value="IMPase_like"/>
    <property type="match status" value="1"/>
</dbReference>
<dbReference type="Gene3D" id="3.30.540.10">
    <property type="entry name" value="Fructose-1,6-Bisphosphatase, subunit A, domain 1"/>
    <property type="match status" value="1"/>
</dbReference>
<keyword evidence="3" id="KW-0378">Hydrolase</keyword>
<dbReference type="Gene3D" id="3.40.190.80">
    <property type="match status" value="1"/>
</dbReference>
<dbReference type="AlphaFoldDB" id="A0A5R9JA04"/>